<sequence length="303" mass="32044">MKKLPLKSPMLVLALLPLLLAACGGSDDKDSGANSNNPADPQAGATQKSKHPPIPDTGVAPPNDEEKAAFNASKISIEPYNALNGAKPAPFLITAEDGTPTRGFDGENAQRDFSKLPSGFTSVKGTLTLVKNDNNGGTNPTPTPPKKDDKDNQAVTLRSYQGFRSGVVVGYYDAGGVASSDTYGITTPVAQIPVSGKATYTGAAFDRLDRGTFIYNVDFATRQGDGRIENISRFGMITLKNAALTEMNGGFGVTGNASDRYKQPLVYQAMFYGNRAEEMAGQVVNTDNRDVVGFHGARGDIVQ</sequence>
<evidence type="ECO:0000256" key="2">
    <source>
        <dbReference type="SAM" id="SignalP"/>
    </source>
</evidence>
<feature type="signal peptide" evidence="2">
    <location>
        <begin position="1"/>
        <end position="21"/>
    </location>
</feature>
<dbReference type="Proteomes" id="UP000004870">
    <property type="component" value="Unassembled WGS sequence"/>
</dbReference>
<reference evidence="4 5" key="1">
    <citation type="submission" date="2009-08" db="EMBL/GenBank/DDBJ databases">
        <authorList>
            <person name="Qin X."/>
            <person name="Bachman B."/>
            <person name="Battles P."/>
            <person name="Bell A."/>
            <person name="Bess C."/>
            <person name="Bickham C."/>
            <person name="Chaboub L."/>
            <person name="Chen D."/>
            <person name="Coyle M."/>
            <person name="Deiros D.R."/>
            <person name="Dinh H."/>
            <person name="Forbes L."/>
            <person name="Fowler G."/>
            <person name="Francisco L."/>
            <person name="Fu Q."/>
            <person name="Gubbala S."/>
            <person name="Hale W."/>
            <person name="Han Y."/>
            <person name="Hemphill L."/>
            <person name="Highlander S.K."/>
            <person name="Hirani K."/>
            <person name="Hogues M."/>
            <person name="Jackson L."/>
            <person name="Jakkamsetti A."/>
            <person name="Javaid M."/>
            <person name="Jiang H."/>
            <person name="Korchina V."/>
            <person name="Kovar C."/>
            <person name="Lara F."/>
            <person name="Lee S."/>
            <person name="Mata R."/>
            <person name="Mathew T."/>
            <person name="Moen C."/>
            <person name="Morales K."/>
            <person name="Munidasa M."/>
            <person name="Nazareth L."/>
            <person name="Ngo R."/>
            <person name="Nguyen L."/>
            <person name="Okwuonu G."/>
            <person name="Ongeri F."/>
            <person name="Patil S."/>
            <person name="Petrosino J."/>
            <person name="Pham C."/>
            <person name="Pham P."/>
            <person name="Pu L.-L."/>
            <person name="Puazo M."/>
            <person name="Raj R."/>
            <person name="Reid J."/>
            <person name="Rouhana J."/>
            <person name="Saada N."/>
            <person name="Shang Y."/>
            <person name="Simmons D."/>
            <person name="Thornton R."/>
            <person name="Warren J."/>
            <person name="Weissenberger G."/>
            <person name="Zhang J."/>
            <person name="Zhang L."/>
            <person name="Zhou C."/>
            <person name="Zhu D."/>
            <person name="Muzny D."/>
            <person name="Worley K."/>
            <person name="Gibbs R."/>
        </authorList>
    </citation>
    <scope>NUCLEOTIDE SEQUENCE [LARGE SCALE GENOMIC DNA]</scope>
    <source>
        <strain evidence="5">ATCC 15826 / DSM 8339 / NCTC 10426 / 6573</strain>
    </source>
</reference>
<evidence type="ECO:0000256" key="1">
    <source>
        <dbReference type="SAM" id="MobiDB-lite"/>
    </source>
</evidence>
<feature type="domain" description="Factor H binding protein-like C-terminal" evidence="3">
    <location>
        <begin position="191"/>
        <end position="283"/>
    </location>
</feature>
<evidence type="ECO:0000313" key="4">
    <source>
        <dbReference type="EMBL" id="EEV88176.1"/>
    </source>
</evidence>
<feature type="compositionally biased region" description="Low complexity" evidence="1">
    <location>
        <begin position="131"/>
        <end position="140"/>
    </location>
</feature>
<feature type="region of interest" description="Disordered" evidence="1">
    <location>
        <begin position="25"/>
        <end position="65"/>
    </location>
</feature>
<dbReference type="InterPro" id="IPR014902">
    <property type="entry name" value="FHBP-like_C"/>
</dbReference>
<dbReference type="EMBL" id="ACKY01000100">
    <property type="protein sequence ID" value="EEV88176.1"/>
    <property type="molecule type" value="Genomic_DNA"/>
</dbReference>
<keyword evidence="5" id="KW-1185">Reference proteome</keyword>
<keyword evidence="2" id="KW-0732">Signal</keyword>
<accession>C8NB46</accession>
<dbReference type="OrthoDB" id="5679261at2"/>
<dbReference type="STRING" id="2718.CHUV0807_1940"/>
<dbReference type="SUPFAM" id="SSF56925">
    <property type="entry name" value="OMPA-like"/>
    <property type="match status" value="1"/>
</dbReference>
<feature type="region of interest" description="Disordered" evidence="1">
    <location>
        <begin position="128"/>
        <end position="152"/>
    </location>
</feature>
<evidence type="ECO:0000313" key="5">
    <source>
        <dbReference type="Proteomes" id="UP000004870"/>
    </source>
</evidence>
<dbReference type="Pfam" id="PF08794">
    <property type="entry name" value="FHBP_C"/>
    <property type="match status" value="1"/>
</dbReference>
<feature type="compositionally biased region" description="Polar residues" evidence="1">
    <location>
        <begin position="32"/>
        <end position="47"/>
    </location>
</feature>
<dbReference type="RefSeq" id="WP_004141631.1">
    <property type="nucleotide sequence ID" value="NZ_GG694027.1"/>
</dbReference>
<proteinExistence type="predicted"/>
<protein>
    <recommendedName>
        <fullName evidence="3">Factor H binding protein-like C-terminal domain-containing protein</fullName>
    </recommendedName>
</protein>
<feature type="chain" id="PRO_5002989607" description="Factor H binding protein-like C-terminal domain-containing protein" evidence="2">
    <location>
        <begin position="22"/>
        <end position="303"/>
    </location>
</feature>
<organism evidence="4 5">
    <name type="scientific">Cardiobacterium hominis (strain ATCC 15826 / DSM 8339 / NCTC 10426 / 6573)</name>
    <dbReference type="NCBI Taxonomy" id="638300"/>
    <lineage>
        <taxon>Bacteria</taxon>
        <taxon>Pseudomonadati</taxon>
        <taxon>Pseudomonadota</taxon>
        <taxon>Gammaproteobacteria</taxon>
        <taxon>Cardiobacteriales</taxon>
        <taxon>Cardiobacteriaceae</taxon>
        <taxon>Cardiobacterium</taxon>
    </lineage>
</organism>
<comment type="caution">
    <text evidence="4">The sequence shown here is derived from an EMBL/GenBank/DDBJ whole genome shotgun (WGS) entry which is preliminary data.</text>
</comment>
<name>C8NB46_CARH6</name>
<dbReference type="PROSITE" id="PS51257">
    <property type="entry name" value="PROKAR_LIPOPROTEIN"/>
    <property type="match status" value="1"/>
</dbReference>
<dbReference type="Gene3D" id="2.40.160.90">
    <property type="match status" value="1"/>
</dbReference>
<dbReference type="InterPro" id="IPR011250">
    <property type="entry name" value="OMP/PagP_B-barrel"/>
</dbReference>
<dbReference type="AlphaFoldDB" id="C8NB46"/>
<dbReference type="HOGENOM" id="CLU_1007181_0_0_6"/>
<dbReference type="GeneID" id="84790373"/>
<gene>
    <name evidence="4" type="ORF">HMPREF0198_1724</name>
</gene>
<evidence type="ECO:0000259" key="3">
    <source>
        <dbReference type="Pfam" id="PF08794"/>
    </source>
</evidence>